<dbReference type="Gene3D" id="3.30.420.40">
    <property type="match status" value="1"/>
</dbReference>
<dbReference type="GO" id="GO:0051301">
    <property type="term" value="P:cell division"/>
    <property type="evidence" value="ECO:0007669"/>
    <property type="project" value="UniProtKB-KW"/>
</dbReference>
<comment type="function">
    <text evidence="5 6">Cell division protein that is involved in the assembly of the Z ring. May serve as a membrane anchor for the Z ring.</text>
</comment>
<dbReference type="InterPro" id="IPR050696">
    <property type="entry name" value="FtsA/MreB"/>
</dbReference>
<evidence type="ECO:0000256" key="4">
    <source>
        <dbReference type="ARBA" id="ARBA00023306"/>
    </source>
</evidence>
<keyword evidence="9" id="KW-1185">Reference proteome</keyword>
<keyword evidence="1 5" id="KW-1003">Cell membrane</keyword>
<dbReference type="Proteomes" id="UP001470809">
    <property type="component" value="Chromosome"/>
</dbReference>
<name>A0ABZ3JCT0_9RHOB</name>
<accession>A0ABZ3JCT0</accession>
<dbReference type="HAMAP" id="MF_02033">
    <property type="entry name" value="FtsA"/>
    <property type="match status" value="1"/>
</dbReference>
<dbReference type="NCBIfam" id="TIGR01174">
    <property type="entry name" value="ftsA"/>
    <property type="match status" value="1"/>
</dbReference>
<evidence type="ECO:0000256" key="6">
    <source>
        <dbReference type="PIRNR" id="PIRNR003101"/>
    </source>
</evidence>
<gene>
    <name evidence="5 8" type="primary">ftsA</name>
    <name evidence="8" type="ORF">AABB31_18060</name>
</gene>
<organism evidence="8 9">
    <name type="scientific">Yoonia rhodophyticola</name>
    <dbReference type="NCBI Taxonomy" id="3137370"/>
    <lineage>
        <taxon>Bacteria</taxon>
        <taxon>Pseudomonadati</taxon>
        <taxon>Pseudomonadota</taxon>
        <taxon>Alphaproteobacteria</taxon>
        <taxon>Rhodobacterales</taxon>
        <taxon>Paracoccaceae</taxon>
        <taxon>Yoonia</taxon>
    </lineage>
</organism>
<comment type="subcellular location">
    <subcellularLocation>
        <location evidence="5">Cell membrane</location>
        <topology evidence="5">Peripheral membrane protein</topology>
        <orientation evidence="5">Cytoplasmic side</orientation>
    </subcellularLocation>
    <text evidence="5">Localizes to the Z ring in an FtsZ-dependent manner. Targeted to the membrane through a conserved C-terminal amphipathic helix.</text>
</comment>
<evidence type="ECO:0000256" key="5">
    <source>
        <dbReference type="HAMAP-Rule" id="MF_02033"/>
    </source>
</evidence>
<dbReference type="PANTHER" id="PTHR32432">
    <property type="entry name" value="CELL DIVISION PROTEIN FTSA-RELATED"/>
    <property type="match status" value="1"/>
</dbReference>
<evidence type="ECO:0000313" key="8">
    <source>
        <dbReference type="EMBL" id="XFU26577.1"/>
    </source>
</evidence>
<evidence type="ECO:0000256" key="2">
    <source>
        <dbReference type="ARBA" id="ARBA00022618"/>
    </source>
</evidence>
<dbReference type="RefSeq" id="WP_373635320.1">
    <property type="nucleotide sequence ID" value="NZ_CP151767.2"/>
</dbReference>
<evidence type="ECO:0000256" key="1">
    <source>
        <dbReference type="ARBA" id="ARBA00022475"/>
    </source>
</evidence>
<dbReference type="PANTHER" id="PTHR32432:SF4">
    <property type="entry name" value="CELL DIVISION PROTEIN FTSA"/>
    <property type="match status" value="1"/>
</dbReference>
<evidence type="ECO:0000313" key="9">
    <source>
        <dbReference type="Proteomes" id="UP001470809"/>
    </source>
</evidence>
<keyword evidence="2 5" id="KW-0132">Cell division</keyword>
<feature type="domain" description="SHS2" evidence="7">
    <location>
        <begin position="24"/>
        <end position="225"/>
    </location>
</feature>
<evidence type="ECO:0000256" key="3">
    <source>
        <dbReference type="ARBA" id="ARBA00023136"/>
    </source>
</evidence>
<dbReference type="InterPro" id="IPR043129">
    <property type="entry name" value="ATPase_NBD"/>
</dbReference>
<dbReference type="InterPro" id="IPR003494">
    <property type="entry name" value="SHS2_FtsA"/>
</dbReference>
<sequence>MGDLYDSQRAMRQMRKAAMQRGVVAILDVGTSKIACLVLRFDGPERFRSVDGVGSMAGQSQFRVIGAATTRSRGVRFGEVEAMQETERAIRTAVQAAQKMANVRVDHVIACMSGARPRSYGLDGSLDVSGAMVSEQDISQVMANCDVPDYGADREVLHAQPVNFALDHRTGLADPRGQIGNQLTTDMHMLTVDATAIQNLFYCIKRCDLELAGLASSAYVAGMSSLVEDEQELGAACIDLGGGSTGVSIFMKKHMIYADAVRMGGEHVTSDISMGLQIPGATAERIKTFYGGVVATGMDDREMIEIGGDTGDWEHDRRTVSRAELIGIMRPRVEEILEEVRVRLDAAGFEHLPSQQIVLTGGGSQIPGLDGLASKILGQQVRLGRPLRVQGLPQAAIGPAFSSAVGLSLFAANPQDEWWDFEIPADTYPARSLKRAVKWFKDNW</sequence>
<comment type="similarity">
    <text evidence="5 6">Belongs to the FtsA/MreB family.</text>
</comment>
<dbReference type="SUPFAM" id="SSF53067">
    <property type="entry name" value="Actin-like ATPase domain"/>
    <property type="match status" value="2"/>
</dbReference>
<keyword evidence="3 5" id="KW-0472">Membrane</keyword>
<evidence type="ECO:0000259" key="7">
    <source>
        <dbReference type="SMART" id="SM00842"/>
    </source>
</evidence>
<dbReference type="PIRSF" id="PIRSF003101">
    <property type="entry name" value="FtsA"/>
    <property type="match status" value="1"/>
</dbReference>
<reference evidence="8 9" key="2">
    <citation type="submission" date="2024-08" db="EMBL/GenBank/DDBJ databases">
        <title>Phylogenomic analyses of a clade within the roseobacter group suggest taxonomic reassignments of species of the genera Aestuariivita, Citreicella, Loktanella, Nautella, Pelagibaca, Ruegeria, Thalassobius, Thiobacimonas and Tropicibacter, and the proposal o.</title>
        <authorList>
            <person name="Jeon C.O."/>
        </authorList>
    </citation>
    <scope>NUCLEOTIDE SEQUENCE [LARGE SCALE GENOMIC DNA]</scope>
    <source>
        <strain evidence="8 9">SS1-5</strain>
    </source>
</reference>
<reference evidence="9" key="1">
    <citation type="submission" date="2024-04" db="EMBL/GenBank/DDBJ databases">
        <title>Phylogenomic analyses of a clade within the roseobacter group suggest taxonomic reassignments of species of the genera Aestuariivita, Citreicella, Loktanella, Nautella, Pelagibaca, Ruegeria, Thalassobius, Thiobacimonas and Tropicibacter, and the proposal o.</title>
        <authorList>
            <person name="Jeon C.O."/>
        </authorList>
    </citation>
    <scope>NUCLEOTIDE SEQUENCE [LARGE SCALE GENOMIC DNA]</scope>
    <source>
        <strain evidence="9">SS1-5</strain>
    </source>
</reference>
<proteinExistence type="inferred from homology"/>
<dbReference type="Pfam" id="PF02491">
    <property type="entry name" value="SHS2_FTSA"/>
    <property type="match status" value="1"/>
</dbReference>
<keyword evidence="4 5" id="KW-0131">Cell cycle</keyword>
<dbReference type="Pfam" id="PF14450">
    <property type="entry name" value="FtsA"/>
    <property type="match status" value="1"/>
</dbReference>
<protein>
    <recommendedName>
        <fullName evidence="5 6">Cell division protein FtsA</fullName>
    </recommendedName>
</protein>
<dbReference type="SMART" id="SM00842">
    <property type="entry name" value="FtsA"/>
    <property type="match status" value="1"/>
</dbReference>
<dbReference type="EMBL" id="CP151767">
    <property type="protein sequence ID" value="XFU26577.1"/>
    <property type="molecule type" value="Genomic_DNA"/>
</dbReference>
<comment type="subunit">
    <text evidence="5">Self-interacts. Interacts with FtsZ.</text>
</comment>
<dbReference type="CDD" id="cd24048">
    <property type="entry name" value="ASKHA_NBD_FtsA"/>
    <property type="match status" value="1"/>
</dbReference>
<dbReference type="InterPro" id="IPR020823">
    <property type="entry name" value="Cell_div_FtsA"/>
</dbReference>